<keyword evidence="6 7" id="KW-0472">Membrane</keyword>
<evidence type="ECO:0000313" key="9">
    <source>
        <dbReference type="EMBL" id="RST90789.1"/>
    </source>
</evidence>
<keyword evidence="10" id="KW-1185">Reference proteome</keyword>
<evidence type="ECO:0000313" key="10">
    <source>
        <dbReference type="Proteomes" id="UP000288490"/>
    </source>
</evidence>
<keyword evidence="5 7" id="KW-1133">Transmembrane helix</keyword>
<dbReference type="InterPro" id="IPR047692">
    <property type="entry name" value="T4P_ComGB"/>
</dbReference>
<evidence type="ECO:0000259" key="8">
    <source>
        <dbReference type="Pfam" id="PF00482"/>
    </source>
</evidence>
<comment type="similarity">
    <text evidence="2">Belongs to the GSP F family.</text>
</comment>
<comment type="subcellular location">
    <subcellularLocation>
        <location evidence="1">Cell membrane</location>
        <topology evidence="1">Multi-pass membrane protein</topology>
    </subcellularLocation>
</comment>
<dbReference type="Gene3D" id="1.20.81.30">
    <property type="entry name" value="Type II secretion system (T2SS), domain F"/>
    <property type="match status" value="2"/>
</dbReference>
<keyword evidence="4 7" id="KW-0812">Transmembrane</keyword>
<dbReference type="InterPro" id="IPR003004">
    <property type="entry name" value="GspF/PilC"/>
</dbReference>
<reference evidence="9 10" key="1">
    <citation type="submission" date="2017-05" db="EMBL/GenBank/DDBJ databases">
        <title>Vagococcus spp. assemblies.</title>
        <authorList>
            <person name="Gulvik C.A."/>
        </authorList>
    </citation>
    <scope>NUCLEOTIDE SEQUENCE [LARGE SCALE GENOMIC DNA]</scope>
    <source>
        <strain evidence="9 10">SS1994</strain>
    </source>
</reference>
<dbReference type="NCBIfam" id="NF041012">
    <property type="entry name" value="T4P_ComGB"/>
    <property type="match status" value="1"/>
</dbReference>
<dbReference type="InterPro" id="IPR042094">
    <property type="entry name" value="T2SS_GspF_sf"/>
</dbReference>
<comment type="caution">
    <text evidence="9">The sequence shown here is derived from an EMBL/GenBank/DDBJ whole genome shotgun (WGS) entry which is preliminary data.</text>
</comment>
<dbReference type="EMBL" id="NGJT01000030">
    <property type="protein sequence ID" value="RST90789.1"/>
    <property type="molecule type" value="Genomic_DNA"/>
</dbReference>
<evidence type="ECO:0000256" key="7">
    <source>
        <dbReference type="SAM" id="Phobius"/>
    </source>
</evidence>
<accession>A0A429ZAQ3</accession>
<dbReference type="OrthoDB" id="2294348at2"/>
<protein>
    <recommendedName>
        <fullName evidence="8">Type II secretion system protein GspF domain-containing protein</fullName>
    </recommendedName>
</protein>
<feature type="domain" description="Type II secretion system protein GspF" evidence="8">
    <location>
        <begin position="50"/>
        <end position="169"/>
    </location>
</feature>
<evidence type="ECO:0000256" key="3">
    <source>
        <dbReference type="ARBA" id="ARBA00022475"/>
    </source>
</evidence>
<feature type="transmembrane region" description="Helical" evidence="7">
    <location>
        <begin position="145"/>
        <end position="167"/>
    </location>
</feature>
<dbReference type="Pfam" id="PF00482">
    <property type="entry name" value="T2SSF"/>
    <property type="match status" value="2"/>
</dbReference>
<dbReference type="GO" id="GO:0005886">
    <property type="term" value="C:plasma membrane"/>
    <property type="evidence" value="ECO:0007669"/>
    <property type="project" value="UniProtKB-SubCell"/>
</dbReference>
<proteinExistence type="inferred from homology"/>
<organism evidence="9 10">
    <name type="scientific">Vagococcus bubulae</name>
    <dbReference type="NCBI Taxonomy" id="1977868"/>
    <lineage>
        <taxon>Bacteria</taxon>
        <taxon>Bacillati</taxon>
        <taxon>Bacillota</taxon>
        <taxon>Bacilli</taxon>
        <taxon>Lactobacillales</taxon>
        <taxon>Enterococcaceae</taxon>
        <taxon>Vagococcus</taxon>
    </lineage>
</organism>
<evidence type="ECO:0000256" key="1">
    <source>
        <dbReference type="ARBA" id="ARBA00004651"/>
    </source>
</evidence>
<evidence type="ECO:0000256" key="5">
    <source>
        <dbReference type="ARBA" id="ARBA00022989"/>
    </source>
</evidence>
<name>A0A429ZAQ3_9ENTE</name>
<feature type="transmembrane region" description="Helical" evidence="7">
    <location>
        <begin position="191"/>
        <end position="209"/>
    </location>
</feature>
<feature type="transmembrane region" description="Helical" evidence="7">
    <location>
        <begin position="345"/>
        <end position="366"/>
    </location>
</feature>
<evidence type="ECO:0000256" key="2">
    <source>
        <dbReference type="ARBA" id="ARBA00005745"/>
    </source>
</evidence>
<dbReference type="AlphaFoldDB" id="A0A429ZAQ3"/>
<dbReference type="Proteomes" id="UP000288490">
    <property type="component" value="Unassembled WGS sequence"/>
</dbReference>
<gene>
    <name evidence="9" type="ORF">CBF36_11030</name>
</gene>
<dbReference type="PANTHER" id="PTHR30012:SF0">
    <property type="entry name" value="TYPE II SECRETION SYSTEM PROTEIN F-RELATED"/>
    <property type="match status" value="1"/>
</dbReference>
<dbReference type="PANTHER" id="PTHR30012">
    <property type="entry name" value="GENERAL SECRETION PATHWAY PROTEIN"/>
    <property type="match status" value="1"/>
</dbReference>
<evidence type="ECO:0000256" key="6">
    <source>
        <dbReference type="ARBA" id="ARBA00023136"/>
    </source>
</evidence>
<sequence length="373" mass="43185">MVCYTICLIKKARMSGKKVCKKPIMKRKSHKKPIKPIKIKPYSHQEKYEFIYLLGNLLENGFSLEQSIQFMKTISFKQEKQLTYIERKLLKGESLAKCLLGVGFSKEQLAPIKFSEVHGDLVGTLKRMSSQMKERQKQRKEMIKVLSYPVLLLIFLVGMIVGMKWVILPQLSELSQDPATPSLFNLIDKGLKYGLLFISVLILSGYLVVNRLNRHSQIKKLMLYVRLPVIGKLLTSYYTSLFATEWGNLLSQGMEFKEVVLIMQQKGYSQLMQEMSKEIKTKLEQGIFIDEPISQWTFLKPELTWIIRQGEVHGQLGQELVIFGEREWETFMTECEKKIQWLQPVTFLIIAILIVSVYGSLLLPIYSGMGDFY</sequence>
<feature type="domain" description="Type II secretion system protein GspF" evidence="8">
    <location>
        <begin position="242"/>
        <end position="364"/>
    </location>
</feature>
<dbReference type="InterPro" id="IPR018076">
    <property type="entry name" value="T2SS_GspF_dom"/>
</dbReference>
<keyword evidence="3" id="KW-1003">Cell membrane</keyword>
<evidence type="ECO:0000256" key="4">
    <source>
        <dbReference type="ARBA" id="ARBA00022692"/>
    </source>
</evidence>